<reference evidence="1 2" key="1">
    <citation type="submission" date="2019-11" db="EMBL/GenBank/DDBJ databases">
        <title>Winogradskyella ouciana sp. nov., isolated from the hadal seawater of the Mariana Trench.</title>
        <authorList>
            <person name="Liu R."/>
        </authorList>
    </citation>
    <scope>NUCLEOTIDE SEQUENCE [LARGE SCALE GENOMIC DNA]</scope>
    <source>
        <strain evidence="1 2">ZXX205</strain>
    </source>
</reference>
<keyword evidence="2" id="KW-1185">Reference proteome</keyword>
<evidence type="ECO:0000313" key="2">
    <source>
        <dbReference type="Proteomes" id="UP000447545"/>
    </source>
</evidence>
<dbReference type="Proteomes" id="UP000447545">
    <property type="component" value="Unassembled WGS sequence"/>
</dbReference>
<protein>
    <submittedName>
        <fullName evidence="1">PepSY domain-containing protein</fullName>
    </submittedName>
</protein>
<organism evidence="1 2">
    <name type="scientific">Winogradskyella ouciana</name>
    <dbReference type="NCBI Taxonomy" id="2608631"/>
    <lineage>
        <taxon>Bacteria</taxon>
        <taxon>Pseudomonadati</taxon>
        <taxon>Bacteroidota</taxon>
        <taxon>Flavobacteriia</taxon>
        <taxon>Flavobacteriales</taxon>
        <taxon>Flavobacteriaceae</taxon>
        <taxon>Winogradskyella</taxon>
    </lineage>
</organism>
<comment type="caution">
    <text evidence="1">The sequence shown here is derived from an EMBL/GenBank/DDBJ whole genome shotgun (WGS) entry which is preliminary data.</text>
</comment>
<name>A0A7K1GGS6_9FLAO</name>
<feature type="non-terminal residue" evidence="1">
    <location>
        <position position="61"/>
    </location>
</feature>
<dbReference type="EMBL" id="WJYA01000305">
    <property type="protein sequence ID" value="MTE28500.1"/>
    <property type="molecule type" value="Genomic_DNA"/>
</dbReference>
<gene>
    <name evidence="1" type="ORF">F1003_16420</name>
</gene>
<proteinExistence type="predicted"/>
<sequence length="61" mass="6842">MTNHYAGAVVTSYRPGEQATRSSEVNITYENESLTVFVDPYNGNMLGELNSNNRVMDLIEE</sequence>
<evidence type="ECO:0000313" key="1">
    <source>
        <dbReference type="EMBL" id="MTE28500.1"/>
    </source>
</evidence>
<accession>A0A7K1GGS6</accession>
<dbReference type="AlphaFoldDB" id="A0A7K1GGS6"/>